<dbReference type="Proteomes" id="UP000737171">
    <property type="component" value="Unassembled WGS sequence"/>
</dbReference>
<dbReference type="InterPro" id="IPR046866">
    <property type="entry name" value="FapA_N"/>
</dbReference>
<accession>A0ABX2EFT7</accession>
<feature type="domain" description="Flagellar Assembly Protein A N-terminal region" evidence="2">
    <location>
        <begin position="7"/>
        <end position="177"/>
    </location>
</feature>
<reference evidence="3 4" key="1">
    <citation type="submission" date="2020-05" db="EMBL/GenBank/DDBJ databases">
        <title>Aquincola sp. isolate from soil.</title>
        <authorList>
            <person name="Han J."/>
            <person name="Kim D.-U."/>
        </authorList>
    </citation>
    <scope>NUCLEOTIDE SEQUENCE [LARGE SCALE GENOMIC DNA]</scope>
    <source>
        <strain evidence="3 4">S2</strain>
    </source>
</reference>
<keyword evidence="1" id="KW-0175">Coiled coil</keyword>
<organism evidence="3 4">
    <name type="scientific">Pseudaquabacterium terrae</name>
    <dbReference type="NCBI Taxonomy" id="2732868"/>
    <lineage>
        <taxon>Bacteria</taxon>
        <taxon>Pseudomonadati</taxon>
        <taxon>Pseudomonadota</taxon>
        <taxon>Betaproteobacteria</taxon>
        <taxon>Burkholderiales</taxon>
        <taxon>Sphaerotilaceae</taxon>
        <taxon>Pseudaquabacterium</taxon>
    </lineage>
</organism>
<dbReference type="InterPro" id="IPR046865">
    <property type="entry name" value="FapA_b_solenoid"/>
</dbReference>
<gene>
    <name evidence="3" type="ORF">HLB44_10930</name>
</gene>
<evidence type="ECO:0000256" key="1">
    <source>
        <dbReference type="SAM" id="Coils"/>
    </source>
</evidence>
<evidence type="ECO:0000259" key="2">
    <source>
        <dbReference type="Pfam" id="PF20250"/>
    </source>
</evidence>
<comment type="caution">
    <text evidence="3">The sequence shown here is derived from an EMBL/GenBank/DDBJ whole genome shotgun (WGS) entry which is preliminary data.</text>
</comment>
<keyword evidence="4" id="KW-1185">Reference proteome</keyword>
<name>A0ABX2EFT7_9BURK</name>
<dbReference type="InterPro" id="IPR005646">
    <property type="entry name" value="FapA"/>
</dbReference>
<dbReference type="Pfam" id="PF20250">
    <property type="entry name" value="FapA_N"/>
    <property type="match status" value="1"/>
</dbReference>
<sequence>MPAGPAIAVAIAPDGLSARLTFDAAESGPPVTRAQLLDALVAAGVVQGILTGEIDAAVAAGRADALLVAAGRAAVNGRDASFQLLIPDAKSRAPKLDEHGTADFRDLGIFFSVRPGTALMRRTPATAGVAGIDVLGRALPPVPGQDTPFAPVLAGAAVDAREPGLLVASITGQPVLVTHGVVVEPTLTLAAVDMSTGHIEFEGSVNVLGDVKAGMKIHAAGDVTVGGVVEAAEIRADGDITIKGGIIGHGEWSEAVAAHVDTARIVSGGSVHTRFAENASIEAGGCIFVLEASRQSLLSAINKVLVGPADGSKGQIIGGRTQATLLVQAALLGSAAGVRTLVEVGVNPALMQKIEAVRARLQQLAKEQADVTRLLDYARAQPQRIPPELRQKAERTAASLAQETAEANAAHEVFKTQLKLADGAACIVGQKVYGGTKVRIGDQLSEIEDERGGGVYRLAEG</sequence>
<dbReference type="EMBL" id="JABRWJ010000003">
    <property type="protein sequence ID" value="NRF67500.1"/>
    <property type="molecule type" value="Genomic_DNA"/>
</dbReference>
<feature type="coiled-coil region" evidence="1">
    <location>
        <begin position="347"/>
        <end position="410"/>
    </location>
</feature>
<evidence type="ECO:0000313" key="4">
    <source>
        <dbReference type="Proteomes" id="UP000737171"/>
    </source>
</evidence>
<dbReference type="PANTHER" id="PTHR38032">
    <property type="entry name" value="POLYMERASE-RELATED"/>
    <property type="match status" value="1"/>
</dbReference>
<protein>
    <submittedName>
        <fullName evidence="3">DUF342 domain-containing protein</fullName>
    </submittedName>
</protein>
<dbReference type="RefSeq" id="WP_173122610.1">
    <property type="nucleotide sequence ID" value="NZ_JABRWJ010000003.1"/>
</dbReference>
<evidence type="ECO:0000313" key="3">
    <source>
        <dbReference type="EMBL" id="NRF67500.1"/>
    </source>
</evidence>
<proteinExistence type="predicted"/>
<dbReference type="Pfam" id="PF03961">
    <property type="entry name" value="FapA"/>
    <property type="match status" value="1"/>
</dbReference>
<dbReference type="PANTHER" id="PTHR38032:SF1">
    <property type="entry name" value="RNA-BINDING PROTEIN KHPB N-TERMINAL DOMAIN-CONTAINING PROTEIN"/>
    <property type="match status" value="1"/>
</dbReference>